<dbReference type="Pfam" id="PF04325">
    <property type="entry name" value="DUF465"/>
    <property type="match status" value="1"/>
</dbReference>
<proteinExistence type="predicted"/>
<dbReference type="AlphaFoldDB" id="A0A0N7LYW7"/>
<accession>A0A0N7LYW7</accession>
<dbReference type="Proteomes" id="UP000052022">
    <property type="component" value="Unassembled WGS sequence"/>
</dbReference>
<feature type="coiled-coil region" evidence="1">
    <location>
        <begin position="7"/>
        <end position="55"/>
    </location>
</feature>
<dbReference type="InterPro" id="IPR038444">
    <property type="entry name" value="DUF465_sf"/>
</dbReference>
<organism evidence="2 3">
    <name type="scientific">Tritonibacter multivorans</name>
    <dbReference type="NCBI Taxonomy" id="928856"/>
    <lineage>
        <taxon>Bacteria</taxon>
        <taxon>Pseudomonadati</taxon>
        <taxon>Pseudomonadota</taxon>
        <taxon>Alphaproteobacteria</taxon>
        <taxon>Rhodobacterales</taxon>
        <taxon>Paracoccaceae</taxon>
        <taxon>Tritonibacter</taxon>
    </lineage>
</organism>
<keyword evidence="1" id="KW-0175">Coiled coil</keyword>
<sequence>MSLSSHLTELKKKHEHLSFEVEEMEKSPATDPLKVAMLKKKKLQLKDEISRLMDA</sequence>
<protein>
    <recommendedName>
        <fullName evidence="4">DUF465 domain-containing protein</fullName>
    </recommendedName>
</protein>
<dbReference type="OrthoDB" id="7362854at2"/>
<keyword evidence="3" id="KW-1185">Reference proteome</keyword>
<dbReference type="EMBL" id="CYSD01000012">
    <property type="protein sequence ID" value="CUH76017.1"/>
    <property type="molecule type" value="Genomic_DNA"/>
</dbReference>
<reference evidence="2 3" key="1">
    <citation type="submission" date="2015-09" db="EMBL/GenBank/DDBJ databases">
        <authorList>
            <consortium name="Swine Surveillance"/>
        </authorList>
    </citation>
    <scope>NUCLEOTIDE SEQUENCE [LARGE SCALE GENOMIC DNA]</scope>
    <source>
        <strain evidence="2 3">CECT 7557</strain>
    </source>
</reference>
<evidence type="ECO:0000313" key="2">
    <source>
        <dbReference type="EMBL" id="CUH76017.1"/>
    </source>
</evidence>
<evidence type="ECO:0008006" key="4">
    <source>
        <dbReference type="Google" id="ProtNLM"/>
    </source>
</evidence>
<dbReference type="Gene3D" id="6.10.280.50">
    <property type="match status" value="1"/>
</dbReference>
<dbReference type="InterPro" id="IPR007420">
    <property type="entry name" value="DUF465"/>
</dbReference>
<evidence type="ECO:0000313" key="3">
    <source>
        <dbReference type="Proteomes" id="UP000052022"/>
    </source>
</evidence>
<dbReference type="RefSeq" id="WP_074941857.1">
    <property type="nucleotide sequence ID" value="NZ_CYSD01000012.1"/>
</dbReference>
<gene>
    <name evidence="2" type="ORF">TRM7557_00671</name>
</gene>
<name>A0A0N7LYW7_9RHOB</name>
<evidence type="ECO:0000256" key="1">
    <source>
        <dbReference type="SAM" id="Coils"/>
    </source>
</evidence>
<dbReference type="STRING" id="928856.SAMN04488049_103111"/>